<dbReference type="Gene3D" id="2.60.40.1180">
    <property type="entry name" value="Golgi alpha-mannosidase II"/>
    <property type="match status" value="1"/>
</dbReference>
<reference evidence="3" key="1">
    <citation type="submission" date="2016-08" db="EMBL/GenBank/DDBJ databases">
        <authorList>
            <person name="Yan J."/>
        </authorList>
    </citation>
    <scope>NUCLEOTIDE SEQUENCE</scope>
    <source>
        <strain evidence="3">CSS-01s</strain>
    </source>
</reference>
<dbReference type="InterPro" id="IPR031728">
    <property type="entry name" value="GlcAase_C"/>
</dbReference>
<evidence type="ECO:0000313" key="4">
    <source>
        <dbReference type="Proteomes" id="UP000627934"/>
    </source>
</evidence>
<dbReference type="GO" id="GO:0016787">
    <property type="term" value="F:hydrolase activity"/>
    <property type="evidence" value="ECO:0007669"/>
    <property type="project" value="UniProtKB-KW"/>
</dbReference>
<dbReference type="InterPro" id="IPR013780">
    <property type="entry name" value="Glyco_hydro_b"/>
</dbReference>
<dbReference type="Pfam" id="PF16862">
    <property type="entry name" value="Glyco_hydro_79C"/>
    <property type="match status" value="1"/>
</dbReference>
<dbReference type="InterPro" id="IPR052974">
    <property type="entry name" value="GH79_Enzymes"/>
</dbReference>
<dbReference type="AlphaFoldDB" id="A0A8H7IQZ8"/>
<dbReference type="Proteomes" id="UP000627934">
    <property type="component" value="Unassembled WGS sequence"/>
</dbReference>
<proteinExistence type="predicted"/>
<gene>
    <name evidence="3" type="ORF">BFW01_g302</name>
</gene>
<sequence length="552" mass="59374">MLPQILPSSSSQSRNTGRASFWVSCATLLLLMSAPAHCIQLAVSSSVPDHASAVLDQSFLSFAIEGRDFIDYSGNDASPNEFSVNMLSTFAAKTGAKTYLRVGGTTQDHFRYDPAQAEAVRFENPDLATFSSLFANITVGSGWLDGFGQFSGDNVVWDLQVFLARKNLSNAVAFAKDCVDTIGAGNLNALEIGNEPDLYNAVGFFPGQTDRPADYGPEDYVAEFTEFADAIEGNVSALESGPNFQALAYSNLVADPWNEKNAFDAGLSKELVKSVSEHFYQSEDGEDMAATLMNKAAIRSKTDARFKDRIAYMKGEHPDIPFLIAEAASALGNGTGIRDFDLTASLGTALWTVDWLLYAATLGVTRVNMQLGSRFPFSPWLGSTTTINNATMPPQTLGSFYGNVFVADFIGDAGELQIAELQVDDDDVSAYAAYNSAELTKIAIVNLELWRESYDAPRPNKTLQLTGLDGAVKSVKVQRLTGPDAGAQAPDITWDGTQWTAESKGLPVVVDEDDSYEVEVDGEKGSVQVTCQASEALLLSISPAGKQSDLPE</sequence>
<protein>
    <submittedName>
        <fullName evidence="3">Glycoside hydrolase superfamily</fullName>
    </submittedName>
</protein>
<organism evidence="3 4">
    <name type="scientific">Lasiodiplodia theobromae</name>
    <dbReference type="NCBI Taxonomy" id="45133"/>
    <lineage>
        <taxon>Eukaryota</taxon>
        <taxon>Fungi</taxon>
        <taxon>Dikarya</taxon>
        <taxon>Ascomycota</taxon>
        <taxon>Pezizomycotina</taxon>
        <taxon>Dothideomycetes</taxon>
        <taxon>Dothideomycetes incertae sedis</taxon>
        <taxon>Botryosphaeriales</taxon>
        <taxon>Botryosphaeriaceae</taxon>
        <taxon>Lasiodiplodia</taxon>
    </lineage>
</organism>
<dbReference type="Gene3D" id="3.20.20.80">
    <property type="entry name" value="Glycosidases"/>
    <property type="match status" value="1"/>
</dbReference>
<dbReference type="PANTHER" id="PTHR36183:SF2">
    <property type="entry name" value="BETA-GLUCURONIDASE C-TERMINAL DOMAIN-CONTAINING PROTEIN"/>
    <property type="match status" value="1"/>
</dbReference>
<dbReference type="EMBL" id="MDYX01000037">
    <property type="protein sequence ID" value="KAF9630121.1"/>
    <property type="molecule type" value="Genomic_DNA"/>
</dbReference>
<reference evidence="3" key="2">
    <citation type="journal article" date="2018" name="DNA Res.">
        <title>Comparative genome and transcriptome analyses reveal adaptations to opportunistic infections in woody plant degrading pathogens of Botryosphaeriaceae.</title>
        <authorList>
            <person name="Yan J.Y."/>
            <person name="Zhao W.S."/>
            <person name="Chen Z."/>
            <person name="Xing Q.K."/>
            <person name="Zhang W."/>
            <person name="Chethana K.W.T."/>
            <person name="Xue M.F."/>
            <person name="Xu J.P."/>
            <person name="Phillips A.J.L."/>
            <person name="Wang Y."/>
            <person name="Liu J.H."/>
            <person name="Liu M."/>
            <person name="Zhou Y."/>
            <person name="Jayawardena R.S."/>
            <person name="Manawasinghe I.S."/>
            <person name="Huang J.B."/>
            <person name="Qiao G.H."/>
            <person name="Fu C.Y."/>
            <person name="Guo F.F."/>
            <person name="Dissanayake A.J."/>
            <person name="Peng Y.L."/>
            <person name="Hyde K.D."/>
            <person name="Li X.H."/>
        </authorList>
    </citation>
    <scope>NUCLEOTIDE SEQUENCE</scope>
    <source>
        <strain evidence="3">CSS-01s</strain>
    </source>
</reference>
<accession>A0A8H7IQZ8</accession>
<dbReference type="SUPFAM" id="SSF51445">
    <property type="entry name" value="(Trans)glycosidases"/>
    <property type="match status" value="1"/>
</dbReference>
<evidence type="ECO:0000259" key="2">
    <source>
        <dbReference type="Pfam" id="PF16862"/>
    </source>
</evidence>
<feature type="domain" description="Beta-glucuronidase C-terminal" evidence="2">
    <location>
        <begin position="430"/>
        <end position="538"/>
    </location>
</feature>
<dbReference type="InterPro" id="IPR017853">
    <property type="entry name" value="GH"/>
</dbReference>
<keyword evidence="1" id="KW-0732">Signal</keyword>
<feature type="signal peptide" evidence="1">
    <location>
        <begin position="1"/>
        <end position="38"/>
    </location>
</feature>
<evidence type="ECO:0000256" key="1">
    <source>
        <dbReference type="SAM" id="SignalP"/>
    </source>
</evidence>
<evidence type="ECO:0000313" key="3">
    <source>
        <dbReference type="EMBL" id="KAF9630121.1"/>
    </source>
</evidence>
<name>A0A8H7IQZ8_9PEZI</name>
<feature type="chain" id="PRO_5034247315" evidence="1">
    <location>
        <begin position="39"/>
        <end position="552"/>
    </location>
</feature>
<dbReference type="PANTHER" id="PTHR36183">
    <property type="entry name" value="BETA-GLUCURONIDASE"/>
    <property type="match status" value="1"/>
</dbReference>
<keyword evidence="3" id="KW-0378">Hydrolase</keyword>
<comment type="caution">
    <text evidence="3">The sequence shown here is derived from an EMBL/GenBank/DDBJ whole genome shotgun (WGS) entry which is preliminary data.</text>
</comment>